<evidence type="ECO:0000313" key="3">
    <source>
        <dbReference type="EMBL" id="GEA80906.1"/>
    </source>
</evidence>
<reference evidence="3 4" key="1">
    <citation type="submission" date="2019-06" db="EMBL/GenBank/DDBJ databases">
        <title>Whole genome shotgun sequence of Cellulomonas uda NBRC 3747.</title>
        <authorList>
            <person name="Hosoyama A."/>
            <person name="Uohara A."/>
            <person name="Ohji S."/>
            <person name="Ichikawa N."/>
        </authorList>
    </citation>
    <scope>NUCLEOTIDE SEQUENCE [LARGE SCALE GENOMIC DNA]</scope>
    <source>
        <strain evidence="3 4">NBRC 3747</strain>
    </source>
</reference>
<keyword evidence="4" id="KW-1185">Reference proteome</keyword>
<name>A0A4Y3KB45_CELUD</name>
<keyword evidence="2" id="KW-0812">Transmembrane</keyword>
<evidence type="ECO:0000313" key="4">
    <source>
        <dbReference type="Proteomes" id="UP000315842"/>
    </source>
</evidence>
<comment type="caution">
    <text evidence="3">The sequence shown here is derived from an EMBL/GenBank/DDBJ whole genome shotgun (WGS) entry which is preliminary data.</text>
</comment>
<protein>
    <submittedName>
        <fullName evidence="3">Uncharacterized protein</fullName>
    </submittedName>
</protein>
<feature type="compositionally biased region" description="Pro residues" evidence="1">
    <location>
        <begin position="27"/>
        <end position="44"/>
    </location>
</feature>
<keyword evidence="2" id="KW-0472">Membrane</keyword>
<keyword evidence="2" id="KW-1133">Transmembrane helix</keyword>
<accession>A0A4Y3KB45</accession>
<evidence type="ECO:0000256" key="1">
    <source>
        <dbReference type="SAM" id="MobiDB-lite"/>
    </source>
</evidence>
<feature type="compositionally biased region" description="Low complexity" evidence="1">
    <location>
        <begin position="45"/>
        <end position="55"/>
    </location>
</feature>
<evidence type="ECO:0000256" key="2">
    <source>
        <dbReference type="SAM" id="Phobius"/>
    </source>
</evidence>
<dbReference type="AlphaFoldDB" id="A0A4Y3KB45"/>
<proteinExistence type="predicted"/>
<dbReference type="EMBL" id="BJLP01000018">
    <property type="protein sequence ID" value="GEA80906.1"/>
    <property type="molecule type" value="Genomic_DNA"/>
</dbReference>
<dbReference type="Proteomes" id="UP000315842">
    <property type="component" value="Unassembled WGS sequence"/>
</dbReference>
<organism evidence="3 4">
    <name type="scientific">Cellulomonas uda</name>
    <dbReference type="NCBI Taxonomy" id="1714"/>
    <lineage>
        <taxon>Bacteria</taxon>
        <taxon>Bacillati</taxon>
        <taxon>Actinomycetota</taxon>
        <taxon>Actinomycetes</taxon>
        <taxon>Micrococcales</taxon>
        <taxon>Cellulomonadaceae</taxon>
        <taxon>Cellulomonas</taxon>
    </lineage>
</organism>
<gene>
    <name evidence="3" type="ORF">CUD01_13500</name>
</gene>
<feature type="region of interest" description="Disordered" evidence="1">
    <location>
        <begin position="27"/>
        <end position="73"/>
    </location>
</feature>
<sequence>MKRMSRSSTVRSTNSCCLSMAHILPDPAPRAAPIPPTGAPPLPAPARARAPADRTPLTHHHRPRTAECARTGASAPALRAQWGRNVRGRRWVRVGVVGAVVGGVLGRVGG</sequence>
<feature type="transmembrane region" description="Helical" evidence="2">
    <location>
        <begin position="91"/>
        <end position="109"/>
    </location>
</feature>